<dbReference type="RefSeq" id="WP_112716042.1">
    <property type="nucleotide sequence ID" value="NZ_LS483250.1"/>
</dbReference>
<proteinExistence type="predicted"/>
<evidence type="ECO:0000313" key="3">
    <source>
        <dbReference type="Proteomes" id="UP000250163"/>
    </source>
</evidence>
<gene>
    <name evidence="2" type="ORF">MORIYA_2917</name>
</gene>
<dbReference type="InterPro" id="IPR053195">
    <property type="entry name" value="Bax-like"/>
</dbReference>
<organism evidence="2 3">
    <name type="scientific">Moritella yayanosii</name>
    <dbReference type="NCBI Taxonomy" id="69539"/>
    <lineage>
        <taxon>Bacteria</taxon>
        <taxon>Pseudomonadati</taxon>
        <taxon>Pseudomonadota</taxon>
        <taxon>Gammaproteobacteria</taxon>
        <taxon>Alteromonadales</taxon>
        <taxon>Moritellaceae</taxon>
        <taxon>Moritella</taxon>
    </lineage>
</organism>
<dbReference type="Pfam" id="PF01832">
    <property type="entry name" value="Glucosaminidase"/>
    <property type="match status" value="1"/>
</dbReference>
<dbReference type="Gene3D" id="1.10.530.10">
    <property type="match status" value="1"/>
</dbReference>
<dbReference type="InterPro" id="IPR002901">
    <property type="entry name" value="MGlyc_endo_b_GlcNAc-like_dom"/>
</dbReference>
<dbReference type="Proteomes" id="UP000250163">
    <property type="component" value="Chromosome MORIYA"/>
</dbReference>
<dbReference type="AlphaFoldDB" id="A0A330LRU4"/>
<evidence type="ECO:0000313" key="2">
    <source>
        <dbReference type="EMBL" id="SQD79379.1"/>
    </source>
</evidence>
<name>A0A330LRU4_9GAMM</name>
<dbReference type="OrthoDB" id="9788155at2"/>
<accession>A0A330LRU4</accession>
<keyword evidence="3" id="KW-1185">Reference proteome</keyword>
<sequence length="323" mass="36037">MQKKITILFLFIGLSIFGLDTFLQSDDAIEVEKSDVPDFAAISDVTAKKTAFFNYLQPAFDTVTAEVLAERALLTQWQAKTTLTPQEQTQLQDMASMYKVTADNDLALISALLLHVDVIPEELVFSQSANETGWGSSRFAKLGHNFFGQWCFSKGCGLVPNQREEGAAHEVASFDSIAGSVRSYFRNINRNQSYLLLRKIRSEQRLYGADINACALAAGLINYSERKEAYIAEIRAMIRHNRQFWRHNANTDYALCAAPKPVVTDIIVDDTMELPETINLTPDSTFVEAKSSDSTKVEPNKPADVVENDTVTAEEPIKIHVVE</sequence>
<reference evidence="3" key="1">
    <citation type="submission" date="2018-05" db="EMBL/GenBank/DDBJ databases">
        <authorList>
            <person name="Cea G.-C."/>
            <person name="William W."/>
        </authorList>
    </citation>
    <scope>NUCLEOTIDE SEQUENCE [LARGE SCALE GENOMIC DNA]</scope>
    <source>
        <strain evidence="3">DB21MT 5</strain>
    </source>
</reference>
<dbReference type="PANTHER" id="PTHR40572">
    <property type="entry name" value="PROTEIN BAX"/>
    <property type="match status" value="1"/>
</dbReference>
<evidence type="ECO:0000259" key="1">
    <source>
        <dbReference type="Pfam" id="PF01832"/>
    </source>
</evidence>
<dbReference type="EMBL" id="LS483250">
    <property type="protein sequence ID" value="SQD79379.1"/>
    <property type="molecule type" value="Genomic_DNA"/>
</dbReference>
<dbReference type="KEGG" id="mya:MORIYA_2917"/>
<dbReference type="PANTHER" id="PTHR40572:SF1">
    <property type="entry name" value="PROTEIN BAX"/>
    <property type="match status" value="1"/>
</dbReference>
<feature type="domain" description="Mannosyl-glycoprotein endo-beta-N-acetylglucosamidase-like" evidence="1">
    <location>
        <begin position="119"/>
        <end position="241"/>
    </location>
</feature>
<protein>
    <recommendedName>
        <fullName evidence="1">Mannosyl-glycoprotein endo-beta-N-acetylglucosamidase-like domain-containing protein</fullName>
    </recommendedName>
</protein>
<dbReference type="GO" id="GO:0004040">
    <property type="term" value="F:amidase activity"/>
    <property type="evidence" value="ECO:0007669"/>
    <property type="project" value="InterPro"/>
</dbReference>